<dbReference type="NCBIfam" id="NF041646">
    <property type="entry name" value="VC0807_fam"/>
    <property type="match status" value="1"/>
</dbReference>
<evidence type="ECO:0000313" key="2">
    <source>
        <dbReference type="Proteomes" id="UP000011740"/>
    </source>
</evidence>
<sequence>MRPHVPRARRALLTTPLVVIVLPLVLYYVLRAQGAPAWQALLLSSLPPVAHSVTAALRDHRVGYVDLLVIGLLLISAGTSLVSGDPRVLLLKDAALPAALGLGMGATLWAARPFAFQFGHQFRSGAAAEQAEGYWRESPAFRQALRSLTLLWAGAELLDALLSTTEALFLPVDAVPLLGRVQSLAVVGAVAVLSIRRSRRFRDRHGIPLFGFREPAGAGEEADIRHRAPDPV</sequence>
<dbReference type="RefSeq" id="WP_004942327.1">
    <property type="nucleotide sequence ID" value="NZ_AORZ01000020.1"/>
</dbReference>
<dbReference type="STRING" id="1223523.H340_09445"/>
<evidence type="ECO:0000313" key="1">
    <source>
        <dbReference type="EMBL" id="EMF00823.1"/>
    </source>
</evidence>
<accession>M3B4A3</accession>
<comment type="caution">
    <text evidence="1">The sequence shown here is derived from an EMBL/GenBank/DDBJ whole genome shotgun (WGS) entry which is preliminary data.</text>
</comment>
<dbReference type="PATRIC" id="fig|1223523.3.peg.1938"/>
<protein>
    <submittedName>
        <fullName evidence="1">Uncharacterized protein</fullName>
    </submittedName>
</protein>
<dbReference type="AlphaFoldDB" id="M3B4A3"/>
<reference evidence="1 2" key="1">
    <citation type="journal article" date="2013" name="Genome Announc.">
        <title>Whole-Genome Shotgun Assembly and Analysis of the Genome of Streptomyces mobaraensis DSM 40847, a Strain for Industrial Production of Microbial Transglutaminase.</title>
        <authorList>
            <person name="Yang H."/>
            <person name="He T."/>
            <person name="Wu W."/>
            <person name="Zhu W."/>
            <person name="Lu B."/>
            <person name="Sun W."/>
        </authorList>
    </citation>
    <scope>NUCLEOTIDE SEQUENCE [LARGE SCALE GENOMIC DNA]</scope>
    <source>
        <strain evidence="1 2">DSM 40847</strain>
    </source>
</reference>
<dbReference type="Proteomes" id="UP000011740">
    <property type="component" value="Unassembled WGS sequence"/>
</dbReference>
<name>M3B4A3_STRM1</name>
<proteinExistence type="predicted"/>
<dbReference type="EMBL" id="AORZ01000020">
    <property type="protein sequence ID" value="EMF00823.1"/>
    <property type="molecule type" value="Genomic_DNA"/>
</dbReference>
<organism evidence="1 2">
    <name type="scientific">Streptomyces mobaraensis (strain ATCC 29032 / DSM 40847 / JCM 4168 / NBRC 13819 / NCIMB 11159 / IPCR 16-22)</name>
    <dbReference type="NCBI Taxonomy" id="1223523"/>
    <lineage>
        <taxon>Bacteria</taxon>
        <taxon>Bacillati</taxon>
        <taxon>Actinomycetota</taxon>
        <taxon>Actinomycetes</taxon>
        <taxon>Kitasatosporales</taxon>
        <taxon>Streptomycetaceae</taxon>
        <taxon>Streptomyces</taxon>
    </lineage>
</organism>
<dbReference type="eggNOG" id="ENOG50325EU">
    <property type="taxonomic scope" value="Bacteria"/>
</dbReference>
<gene>
    <name evidence="1" type="ORF">H340_09445</name>
</gene>